<dbReference type="PANTHER" id="PTHR45875:SF1">
    <property type="entry name" value="METHYLTRANSFERASE N6AMT1"/>
    <property type="match status" value="1"/>
</dbReference>
<dbReference type="NCBIfam" id="TIGR00537">
    <property type="entry name" value="hemK_rel_arch"/>
    <property type="match status" value="1"/>
</dbReference>
<dbReference type="GO" id="GO:0036009">
    <property type="term" value="F:protein-glutamine N-methyltransferase activity"/>
    <property type="evidence" value="ECO:0007669"/>
    <property type="project" value="UniProtKB-ARBA"/>
</dbReference>
<comment type="function">
    <text evidence="9">Methyltransferase that can methylate proteins and, to a lower extent, arsenic. Catalytic subunit of a heterodimer with TRMT112, which monomethylates 'Lys-12' of histone H4 (H4K12me1), a modification present at the promoters of numerous genes encoding cell cycle regulators. Catalytic subunit of a heterodimer with TRMT112, which catalyzes N5-methylation of Glu residue of proteins with a Gly-Gln-Xaa-Xaa-Xaa-Arg motif. Methylates ETF1 on 'Gln-185'; ETF1 needs to be complexed to ERF3 in its GTP-bound form to be efficiently methylated. May also play a role in the modulation of arsenic-induced toxicity by mediating the conversion of monomethylarsonous acid (3+) into the less toxic dimethylarsonic acid. It however only plays a limited role in arsenic metabolism compared with AS3MT.</text>
</comment>
<dbReference type="FunFam" id="3.40.50.150:FF:000077">
    <property type="entry name" value="HemK methyltransferase family member 2"/>
    <property type="match status" value="1"/>
</dbReference>
<keyword evidence="4" id="KW-0808">Transferase</keyword>
<sequence>MTTSFKTPLLGSQDDTDFDSVYEPAEDSFLLLDMLEKDHAFLTSIDPGLCLEVGCGSGICITFLAQILSNTATFFCTDINPKAVEMTRATALKNGQTVEPVLCNLTDALEQRLKGKVDVLLFNPPYVVTPSQEVASSGIEASWAGGIKGREVTDKFLPKVASLLSPKGAFYLVVIKENDPDDIGRLMKGYGLVMTCLGSRRAGREFLSTLRFTRQNYSGGS</sequence>
<evidence type="ECO:0000256" key="9">
    <source>
        <dbReference type="ARBA" id="ARBA00053180"/>
    </source>
</evidence>
<keyword evidence="3" id="KW-0489">Methyltransferase</keyword>
<evidence type="ECO:0000256" key="8">
    <source>
        <dbReference type="ARBA" id="ARBA00050903"/>
    </source>
</evidence>
<reference evidence="18 19" key="1">
    <citation type="submission" date="2019-01" db="EMBL/GenBank/DDBJ databases">
        <title>A draft genome assembly of the solar-powered sea slug Elysia chlorotica.</title>
        <authorList>
            <person name="Cai H."/>
            <person name="Li Q."/>
            <person name="Fang X."/>
            <person name="Li J."/>
            <person name="Curtis N.E."/>
            <person name="Altenburger A."/>
            <person name="Shibata T."/>
            <person name="Feng M."/>
            <person name="Maeda T."/>
            <person name="Schwartz J.A."/>
            <person name="Shigenobu S."/>
            <person name="Lundholm N."/>
            <person name="Nishiyama T."/>
            <person name="Yang H."/>
            <person name="Hasebe M."/>
            <person name="Li S."/>
            <person name="Pierce S.K."/>
            <person name="Wang J."/>
        </authorList>
    </citation>
    <scope>NUCLEOTIDE SEQUENCE [LARGE SCALE GENOMIC DNA]</scope>
    <source>
        <strain evidence="18">EC2010</strain>
        <tissue evidence="18">Whole organism of an adult</tissue>
    </source>
</reference>
<organism evidence="18 19">
    <name type="scientific">Elysia chlorotica</name>
    <name type="common">Eastern emerald elysia</name>
    <name type="synonym">Sea slug</name>
    <dbReference type="NCBI Taxonomy" id="188477"/>
    <lineage>
        <taxon>Eukaryota</taxon>
        <taxon>Metazoa</taxon>
        <taxon>Spiralia</taxon>
        <taxon>Lophotrochozoa</taxon>
        <taxon>Mollusca</taxon>
        <taxon>Gastropoda</taxon>
        <taxon>Heterobranchia</taxon>
        <taxon>Euthyneura</taxon>
        <taxon>Panpulmonata</taxon>
        <taxon>Sacoglossa</taxon>
        <taxon>Placobranchoidea</taxon>
        <taxon>Plakobranchidae</taxon>
        <taxon>Elysia</taxon>
    </lineage>
</organism>
<evidence type="ECO:0000256" key="10">
    <source>
        <dbReference type="ARBA" id="ARBA00062344"/>
    </source>
</evidence>
<evidence type="ECO:0000256" key="11">
    <source>
        <dbReference type="ARBA" id="ARBA00075330"/>
    </source>
</evidence>
<dbReference type="InterPro" id="IPR004557">
    <property type="entry name" value="PrmC-related"/>
</dbReference>
<evidence type="ECO:0000313" key="19">
    <source>
        <dbReference type="Proteomes" id="UP000271974"/>
    </source>
</evidence>
<keyword evidence="6" id="KW-0539">Nucleus</keyword>
<dbReference type="OrthoDB" id="406152at2759"/>
<feature type="domain" description="Methyltransferase small" evidence="17">
    <location>
        <begin position="30"/>
        <end position="129"/>
    </location>
</feature>
<gene>
    <name evidence="18" type="ORF">EGW08_003338</name>
</gene>
<comment type="subcellular location">
    <subcellularLocation>
        <location evidence="1">Nucleus</location>
    </subcellularLocation>
</comment>
<comment type="subunit">
    <text evidence="10">Heterodimer; heterodimerization with TRMT112 is required for S-adenosyl-L-methionine-binding.</text>
</comment>
<evidence type="ECO:0000256" key="3">
    <source>
        <dbReference type="ARBA" id="ARBA00022603"/>
    </source>
</evidence>
<evidence type="ECO:0000256" key="4">
    <source>
        <dbReference type="ARBA" id="ARBA00022679"/>
    </source>
</evidence>
<dbReference type="SUPFAM" id="SSF53335">
    <property type="entry name" value="S-adenosyl-L-methionine-dependent methyltransferases"/>
    <property type="match status" value="1"/>
</dbReference>
<evidence type="ECO:0000256" key="14">
    <source>
        <dbReference type="ARBA" id="ARBA00083337"/>
    </source>
</evidence>
<evidence type="ECO:0000256" key="6">
    <source>
        <dbReference type="ARBA" id="ARBA00023242"/>
    </source>
</evidence>
<evidence type="ECO:0000256" key="7">
    <source>
        <dbReference type="ARBA" id="ARBA00048619"/>
    </source>
</evidence>
<keyword evidence="19" id="KW-1185">Reference proteome</keyword>
<dbReference type="GO" id="GO:0035657">
    <property type="term" value="C:eRF1 methyltransferase complex"/>
    <property type="evidence" value="ECO:0007669"/>
    <property type="project" value="TreeGrafter"/>
</dbReference>
<evidence type="ECO:0000256" key="16">
    <source>
        <dbReference type="ARBA" id="ARBA00093667"/>
    </source>
</evidence>
<evidence type="ECO:0000313" key="18">
    <source>
        <dbReference type="EMBL" id="RUS88899.1"/>
    </source>
</evidence>
<dbReference type="InterPro" id="IPR029063">
    <property type="entry name" value="SAM-dependent_MTases_sf"/>
</dbReference>
<evidence type="ECO:0000256" key="12">
    <source>
        <dbReference type="ARBA" id="ARBA00076540"/>
    </source>
</evidence>
<dbReference type="InterPro" id="IPR007848">
    <property type="entry name" value="Small_mtfrase_dom"/>
</dbReference>
<dbReference type="InterPro" id="IPR002052">
    <property type="entry name" value="DNA_methylase_N6_adenine_CS"/>
</dbReference>
<evidence type="ECO:0000256" key="15">
    <source>
        <dbReference type="ARBA" id="ARBA00093624"/>
    </source>
</evidence>
<dbReference type="PANTHER" id="PTHR45875">
    <property type="entry name" value="METHYLTRANSFERASE N6AMT1"/>
    <property type="match status" value="1"/>
</dbReference>
<dbReference type="EMBL" id="RQTK01000071">
    <property type="protein sequence ID" value="RUS88899.1"/>
    <property type="molecule type" value="Genomic_DNA"/>
</dbReference>
<dbReference type="AlphaFoldDB" id="A0A3S1BUA9"/>
<evidence type="ECO:0000259" key="17">
    <source>
        <dbReference type="Pfam" id="PF05175"/>
    </source>
</evidence>
<dbReference type="STRING" id="188477.A0A3S1BUA9"/>
<dbReference type="Gene3D" id="3.40.50.150">
    <property type="entry name" value="Vaccinia Virus protein VP39"/>
    <property type="match status" value="1"/>
</dbReference>
<evidence type="ECO:0000256" key="1">
    <source>
        <dbReference type="ARBA" id="ARBA00004123"/>
    </source>
</evidence>
<accession>A0A3S1BUA9</accession>
<dbReference type="Pfam" id="PF05175">
    <property type="entry name" value="MTS"/>
    <property type="match status" value="1"/>
</dbReference>
<dbReference type="PROSITE" id="PS00092">
    <property type="entry name" value="N6_MTASE"/>
    <property type="match status" value="1"/>
</dbReference>
<keyword evidence="5" id="KW-0949">S-adenosyl-L-methionine</keyword>
<evidence type="ECO:0000256" key="13">
    <source>
        <dbReference type="ARBA" id="ARBA00080992"/>
    </source>
</evidence>
<evidence type="ECO:0000256" key="5">
    <source>
        <dbReference type="ARBA" id="ARBA00022691"/>
    </source>
</evidence>
<comment type="catalytic activity">
    <reaction evidence="7">
        <text>L-lysyl-[histone] + S-adenosyl-L-methionine = N(6)-methyl-L-lysyl-[histone] + S-adenosyl-L-homocysteine + H(+)</text>
        <dbReference type="Rhea" id="RHEA:10024"/>
        <dbReference type="Rhea" id="RHEA-COMP:9845"/>
        <dbReference type="Rhea" id="RHEA-COMP:9846"/>
        <dbReference type="ChEBI" id="CHEBI:15378"/>
        <dbReference type="ChEBI" id="CHEBI:29969"/>
        <dbReference type="ChEBI" id="CHEBI:57856"/>
        <dbReference type="ChEBI" id="CHEBI:59789"/>
        <dbReference type="ChEBI" id="CHEBI:61929"/>
    </reaction>
    <physiologicalReaction direction="left-to-right" evidence="7">
        <dbReference type="Rhea" id="RHEA:10025"/>
    </physiologicalReaction>
</comment>
<protein>
    <recommendedName>
        <fullName evidence="15">Methyltransferase HEMK2</fullName>
    </recommendedName>
    <alternativeName>
        <fullName evidence="14">HemK methyltransferase family member 2</fullName>
    </alternativeName>
    <alternativeName>
        <fullName evidence="12">Lysine N-methyltransferase 9</fullName>
    </alternativeName>
    <alternativeName>
        <fullName evidence="11">Methylarsonite methyltransferase N6AMT1</fullName>
    </alternativeName>
    <alternativeName>
        <fullName evidence="16">Methyltransferase N6AMT1</fullName>
    </alternativeName>
    <alternativeName>
        <fullName evidence="13">Protein N(5)-glutamine methyltransferase</fullName>
    </alternativeName>
</protein>
<dbReference type="InterPro" id="IPR052190">
    <property type="entry name" value="Euk-Arch_PrmC-MTase"/>
</dbReference>
<comment type="caution">
    <text evidence="18">The sequence shown here is derived from an EMBL/GenBank/DDBJ whole genome shotgun (WGS) entry which is preliminary data.</text>
</comment>
<dbReference type="Proteomes" id="UP000271974">
    <property type="component" value="Unassembled WGS sequence"/>
</dbReference>
<evidence type="ECO:0000256" key="2">
    <source>
        <dbReference type="ARBA" id="ARBA00006149"/>
    </source>
</evidence>
<comment type="similarity">
    <text evidence="2">Belongs to the eukaryotic/archaeal PrmC-related family.</text>
</comment>
<dbReference type="GO" id="GO:0032259">
    <property type="term" value="P:methylation"/>
    <property type="evidence" value="ECO:0007669"/>
    <property type="project" value="UniProtKB-KW"/>
</dbReference>
<name>A0A3S1BUA9_ELYCH</name>
<dbReference type="CDD" id="cd02440">
    <property type="entry name" value="AdoMet_MTases"/>
    <property type="match status" value="1"/>
</dbReference>
<proteinExistence type="inferred from homology"/>
<dbReference type="GO" id="GO:0005634">
    <property type="term" value="C:nucleus"/>
    <property type="evidence" value="ECO:0007669"/>
    <property type="project" value="UniProtKB-SubCell"/>
</dbReference>
<dbReference type="GO" id="GO:0003676">
    <property type="term" value="F:nucleic acid binding"/>
    <property type="evidence" value="ECO:0007669"/>
    <property type="project" value="InterPro"/>
</dbReference>
<comment type="catalytic activity">
    <reaction evidence="8">
        <text>methylarsonous acid + S-adenosyl-L-methionine = dimethylarsinate + S-adenosyl-L-homocysteine + 2 H(+)</text>
        <dbReference type="Rhea" id="RHEA:11684"/>
        <dbReference type="ChEBI" id="CHEBI:15378"/>
        <dbReference type="ChEBI" id="CHEBI:16223"/>
        <dbReference type="ChEBI" id="CHEBI:17826"/>
        <dbReference type="ChEBI" id="CHEBI:57856"/>
        <dbReference type="ChEBI" id="CHEBI:59789"/>
    </reaction>
</comment>